<evidence type="ECO:0000313" key="1">
    <source>
        <dbReference type="EMBL" id="TKF27755.1"/>
    </source>
</evidence>
<gene>
    <name evidence="1" type="ORF">FCV52_04025</name>
</gene>
<organism evidence="1 2">
    <name type="scientific">Vibrio kanaloae</name>
    <dbReference type="NCBI Taxonomy" id="170673"/>
    <lineage>
        <taxon>Bacteria</taxon>
        <taxon>Pseudomonadati</taxon>
        <taxon>Pseudomonadota</taxon>
        <taxon>Gammaproteobacteria</taxon>
        <taxon>Vibrionales</taxon>
        <taxon>Vibrionaceae</taxon>
        <taxon>Vibrio</taxon>
    </lineage>
</organism>
<dbReference type="AlphaFoldDB" id="A0A4U1Z106"/>
<reference evidence="1 2" key="1">
    <citation type="submission" date="2019-04" db="EMBL/GenBank/DDBJ databases">
        <title>A reverse ecology approach based on a biological definition of microbial populations.</title>
        <authorList>
            <person name="Arevalo P."/>
            <person name="Vaninsberghe D."/>
            <person name="Elsherbini J."/>
            <person name="Gore J."/>
            <person name="Polz M."/>
        </authorList>
    </citation>
    <scope>NUCLEOTIDE SEQUENCE [LARGE SCALE GENOMIC DNA]</scope>
    <source>
        <strain evidence="1 2">10N.261.46.E4</strain>
    </source>
</reference>
<protein>
    <submittedName>
        <fullName evidence="1">Uncharacterized protein</fullName>
    </submittedName>
</protein>
<evidence type="ECO:0000313" key="2">
    <source>
        <dbReference type="Proteomes" id="UP000305234"/>
    </source>
</evidence>
<dbReference type="Proteomes" id="UP000305234">
    <property type="component" value="Unassembled WGS sequence"/>
</dbReference>
<comment type="caution">
    <text evidence="1">The sequence shown here is derived from an EMBL/GenBank/DDBJ whole genome shotgun (WGS) entry which is preliminary data.</text>
</comment>
<proteinExistence type="predicted"/>
<sequence length="166" mass="18434">MARKTNQKEKVVQPEIVEGNEQVTVVEELPVDHFTHIVLEGKAKKLSPKTENHVFYEIAIHDEENELYIRMSGSQGGGLHSKEWIPLKDITAVLDVQGDKPFKSSVVKCVFSGQSANNAGFMAACCRGLGLIIQSEKSVFLHVLAKDYVTIREEILSLVGDETKPE</sequence>
<dbReference type="EMBL" id="SYUW01000011">
    <property type="protein sequence ID" value="TKF27755.1"/>
    <property type="molecule type" value="Genomic_DNA"/>
</dbReference>
<dbReference type="RefSeq" id="WP_136997254.1">
    <property type="nucleotide sequence ID" value="NZ_SYUW01000011.1"/>
</dbReference>
<accession>A0A4U1Z106</accession>
<name>A0A4U1Z106_9VIBR</name>